<evidence type="ECO:0000256" key="3">
    <source>
        <dbReference type="ARBA" id="ARBA00022723"/>
    </source>
</evidence>
<comment type="cofactor">
    <cofactor evidence="1">
        <name>Mg(2+)</name>
        <dbReference type="ChEBI" id="CHEBI:18420"/>
    </cofactor>
</comment>
<organism evidence="6 7">
    <name type="scientific">Actinoallomurus acaciae</name>
    <dbReference type="NCBI Taxonomy" id="502577"/>
    <lineage>
        <taxon>Bacteria</taxon>
        <taxon>Bacillati</taxon>
        <taxon>Actinomycetota</taxon>
        <taxon>Actinomycetes</taxon>
        <taxon>Streptosporangiales</taxon>
        <taxon>Thermomonosporaceae</taxon>
        <taxon>Actinoallomurus</taxon>
    </lineage>
</organism>
<keyword evidence="5" id="KW-0460">Magnesium</keyword>
<dbReference type="EC" id="3.6.1.1" evidence="2"/>
<gene>
    <name evidence="6" type="ORF">ACFFNX_06935</name>
</gene>
<evidence type="ECO:0000256" key="2">
    <source>
        <dbReference type="ARBA" id="ARBA00012146"/>
    </source>
</evidence>
<comment type="caution">
    <text evidence="6">The sequence shown here is derived from an EMBL/GenBank/DDBJ whole genome shotgun (WGS) entry which is preliminary data.</text>
</comment>
<dbReference type="InterPro" id="IPR036649">
    <property type="entry name" value="Pyrophosphatase_sf"/>
</dbReference>
<dbReference type="Gene3D" id="3.90.80.10">
    <property type="entry name" value="Inorganic pyrophosphatase"/>
    <property type="match status" value="1"/>
</dbReference>
<evidence type="ECO:0000256" key="5">
    <source>
        <dbReference type="ARBA" id="ARBA00022842"/>
    </source>
</evidence>
<keyword evidence="4" id="KW-0378">Hydrolase</keyword>
<evidence type="ECO:0000313" key="6">
    <source>
        <dbReference type="EMBL" id="MFB9831921.1"/>
    </source>
</evidence>
<proteinExistence type="predicted"/>
<reference evidence="6 7" key="1">
    <citation type="submission" date="2024-09" db="EMBL/GenBank/DDBJ databases">
        <authorList>
            <person name="Sun Q."/>
            <person name="Mori K."/>
        </authorList>
    </citation>
    <scope>NUCLEOTIDE SEQUENCE [LARGE SCALE GENOMIC DNA]</scope>
    <source>
        <strain evidence="6 7">TBRC 0563</strain>
    </source>
</reference>
<evidence type="ECO:0000313" key="7">
    <source>
        <dbReference type="Proteomes" id="UP001589627"/>
    </source>
</evidence>
<keyword evidence="7" id="KW-1185">Reference proteome</keyword>
<dbReference type="RefSeq" id="WP_378196980.1">
    <property type="nucleotide sequence ID" value="NZ_JBHLZP010000032.1"/>
</dbReference>
<sequence>MAPDLVPERLLREVTMVEITVAVEATAGSPFAPDDGPGAYGSPGGYPIGNGCVTDSLAEDGMPVDVVLLMEEPALPRQAVRARPVALLHAVVDGRPREEVVCVPAGDENFASLTDLPQLADWHADELALAAVLRRLRAGHHCQVTGCEGRRSAETLLARAHHSYERLTGSLE</sequence>
<dbReference type="Pfam" id="PF00719">
    <property type="entry name" value="Pyrophosphatase"/>
    <property type="match status" value="1"/>
</dbReference>
<dbReference type="Proteomes" id="UP001589627">
    <property type="component" value="Unassembled WGS sequence"/>
</dbReference>
<dbReference type="SUPFAM" id="SSF50324">
    <property type="entry name" value="Inorganic pyrophosphatase"/>
    <property type="match status" value="1"/>
</dbReference>
<name>A0ABV5YA71_9ACTN</name>
<accession>A0ABV5YA71</accession>
<evidence type="ECO:0000256" key="4">
    <source>
        <dbReference type="ARBA" id="ARBA00022801"/>
    </source>
</evidence>
<keyword evidence="3" id="KW-0479">Metal-binding</keyword>
<dbReference type="EMBL" id="JBHLZP010000032">
    <property type="protein sequence ID" value="MFB9831921.1"/>
    <property type="molecule type" value="Genomic_DNA"/>
</dbReference>
<evidence type="ECO:0000256" key="1">
    <source>
        <dbReference type="ARBA" id="ARBA00001946"/>
    </source>
</evidence>
<protein>
    <recommendedName>
        <fullName evidence="2">inorganic diphosphatase</fullName>
        <ecNumber evidence="2">3.6.1.1</ecNumber>
    </recommendedName>
</protein>
<dbReference type="InterPro" id="IPR008162">
    <property type="entry name" value="Pyrophosphatase"/>
</dbReference>